<keyword evidence="7" id="KW-0325">Glycoprotein</keyword>
<dbReference type="STRING" id="104259.A0A0F7TTQ3"/>
<dbReference type="UniPathway" id="UPA00696"/>
<feature type="domain" description="PA14" evidence="11">
    <location>
        <begin position="396"/>
        <end position="546"/>
    </location>
</feature>
<protein>
    <recommendedName>
        <fullName evidence="4">beta-glucosidase</fullName>
        <ecNumber evidence="4">3.2.1.21</ecNumber>
    </recommendedName>
</protein>
<dbReference type="Pfam" id="PF00933">
    <property type="entry name" value="Glyco_hydro_3"/>
    <property type="match status" value="1"/>
</dbReference>
<evidence type="ECO:0000256" key="10">
    <source>
        <dbReference type="ARBA" id="ARBA00023326"/>
    </source>
</evidence>
<dbReference type="InterPro" id="IPR050288">
    <property type="entry name" value="Cellulose_deg_GH3"/>
</dbReference>
<dbReference type="GO" id="GO:0008422">
    <property type="term" value="F:beta-glucosidase activity"/>
    <property type="evidence" value="ECO:0007669"/>
    <property type="project" value="UniProtKB-EC"/>
</dbReference>
<dbReference type="Pfam" id="PF07691">
    <property type="entry name" value="PA14"/>
    <property type="match status" value="1"/>
</dbReference>
<reference evidence="13" key="1">
    <citation type="journal article" date="2015" name="Genome Announc.">
        <title>Draft genome sequence of the fungus Penicillium brasilianum MG11.</title>
        <authorList>
            <person name="Horn F."/>
            <person name="Linde J."/>
            <person name="Mattern D.J."/>
            <person name="Walther G."/>
            <person name="Guthke R."/>
            <person name="Brakhage A.A."/>
            <person name="Valiante V."/>
        </authorList>
    </citation>
    <scope>NUCLEOTIDE SEQUENCE [LARGE SCALE GENOMIC DNA]</scope>
    <source>
        <strain evidence="13">MG11</strain>
    </source>
</reference>
<keyword evidence="6" id="KW-0136">Cellulose degradation</keyword>
<dbReference type="PANTHER" id="PTHR42715">
    <property type="entry name" value="BETA-GLUCOSIDASE"/>
    <property type="match status" value="1"/>
</dbReference>
<evidence type="ECO:0000256" key="1">
    <source>
        <dbReference type="ARBA" id="ARBA00000448"/>
    </source>
</evidence>
<dbReference type="Proteomes" id="UP000042958">
    <property type="component" value="Unassembled WGS sequence"/>
</dbReference>
<dbReference type="InterPro" id="IPR017853">
    <property type="entry name" value="GH"/>
</dbReference>
<gene>
    <name evidence="12" type="ORF">PMG11_08644</name>
</gene>
<keyword evidence="13" id="KW-1185">Reference proteome</keyword>
<dbReference type="InterPro" id="IPR036881">
    <property type="entry name" value="Glyco_hydro_3_C_sf"/>
</dbReference>
<dbReference type="SMART" id="SM01217">
    <property type="entry name" value="Fn3_like"/>
    <property type="match status" value="1"/>
</dbReference>
<dbReference type="Pfam" id="PF01915">
    <property type="entry name" value="Glyco_hydro_3_C"/>
    <property type="match status" value="1"/>
</dbReference>
<dbReference type="EMBL" id="CDHK01000008">
    <property type="protein sequence ID" value="CEJ60054.1"/>
    <property type="molecule type" value="Genomic_DNA"/>
</dbReference>
<dbReference type="InterPro" id="IPR036962">
    <property type="entry name" value="Glyco_hydro_3_N_sf"/>
</dbReference>
<dbReference type="InterPro" id="IPR001764">
    <property type="entry name" value="Glyco_hydro_3_N"/>
</dbReference>
<sequence>MSLEQLVQSLSLEEKVSLLAGKSYWRTAGLAKYNIKPIKYSDGPNGVRGESIHASTKATCFPCAALVGSTFNPDLAYKMGQVIGKECKAKDVGLLLGPTINLHRSPLGGRNFEAYSEDPTLSGLLGAAFVNGVQSQGVSACPKHFVGNECETNRKKSNTIVDEKVLRELYAYAFQVLLKESTPWAIMTSYNLVNGTFMSENGELLQGLLRKEWGFGGAIISDFEGVYSTVPSVMAGVALELPGPARLRGEHLLKAIKKRQIPESHIDGLVKDVIALSAKVGMKDETAIEEDILKDETTATLARAIAAEGIVLLKNDGNLLPLRPSKKPRIAVFGSPAANPVIHGGGSASLTSSYVTSPLDALKEKFGEENIYYHSGVPIFKKIPSAPISMMKAPSTGQPGVDCFWYNGWVVGENPVHHEVLETTRTLVIESRISDLQPKHCSRMSFILRPKSTGLHAFGVTACGKSVLQVNGKTLIEHPGFEDCRVEYVMQPGDFEERANIFMEAGCAYEVTIDTLSTTAPSPSPIFDITPQATSVGFYENLNTPIKGELQKLACQSDVAIIFTANNKEYESESFDRSSQSLSPLQDELIRAVAGVAPKSILVNQTGSPISMPWIDKVDSILQSWYAGQEVGNALADIISGDINPSGKLPVTFPRCIEDTSSFGNFPTDQNMRVRYEEGLKMGYRARSKPAPLFPFGYGKSYTDFQVQGLAVTKSAGLTAVDLTVSTKVTNIGFVAGNEVIQVYVDGVLKAIQKIFLVPGESRAVQVNLDKYALSEWSSSDKKWVIEPRAYSIELRQDANTLLASTAYNIETSLSWNGL</sequence>
<dbReference type="SUPFAM" id="SSF51445">
    <property type="entry name" value="(Trans)glycosidases"/>
    <property type="match status" value="1"/>
</dbReference>
<keyword evidence="10" id="KW-0624">Polysaccharide degradation</keyword>
<dbReference type="Gene3D" id="2.60.40.10">
    <property type="entry name" value="Immunoglobulins"/>
    <property type="match status" value="1"/>
</dbReference>
<evidence type="ECO:0000259" key="11">
    <source>
        <dbReference type="PROSITE" id="PS51820"/>
    </source>
</evidence>
<dbReference type="PANTHER" id="PTHR42715:SF10">
    <property type="entry name" value="BETA-GLUCOSIDASE"/>
    <property type="match status" value="1"/>
</dbReference>
<evidence type="ECO:0000256" key="5">
    <source>
        <dbReference type="ARBA" id="ARBA00022801"/>
    </source>
</evidence>
<dbReference type="SUPFAM" id="SSF52279">
    <property type="entry name" value="Beta-D-glucan exohydrolase, C-terminal domain"/>
    <property type="match status" value="1"/>
</dbReference>
<evidence type="ECO:0000256" key="6">
    <source>
        <dbReference type="ARBA" id="ARBA00023001"/>
    </source>
</evidence>
<keyword evidence="5" id="KW-0378">Hydrolase</keyword>
<keyword evidence="8" id="KW-0119">Carbohydrate metabolism</keyword>
<dbReference type="InterPro" id="IPR013783">
    <property type="entry name" value="Ig-like_fold"/>
</dbReference>
<accession>A0A0F7TTQ3</accession>
<dbReference type="InterPro" id="IPR011658">
    <property type="entry name" value="PA14_dom"/>
</dbReference>
<proteinExistence type="inferred from homology"/>
<dbReference type="Gene3D" id="3.20.20.300">
    <property type="entry name" value="Glycoside hydrolase, family 3, N-terminal domain"/>
    <property type="match status" value="1"/>
</dbReference>
<evidence type="ECO:0000256" key="3">
    <source>
        <dbReference type="ARBA" id="ARBA00005336"/>
    </source>
</evidence>
<organism evidence="12 13">
    <name type="scientific">Penicillium brasilianum</name>
    <dbReference type="NCBI Taxonomy" id="104259"/>
    <lineage>
        <taxon>Eukaryota</taxon>
        <taxon>Fungi</taxon>
        <taxon>Dikarya</taxon>
        <taxon>Ascomycota</taxon>
        <taxon>Pezizomycotina</taxon>
        <taxon>Eurotiomycetes</taxon>
        <taxon>Eurotiomycetidae</taxon>
        <taxon>Eurotiales</taxon>
        <taxon>Aspergillaceae</taxon>
        <taxon>Penicillium</taxon>
    </lineage>
</organism>
<evidence type="ECO:0000313" key="12">
    <source>
        <dbReference type="EMBL" id="CEJ60054.1"/>
    </source>
</evidence>
<evidence type="ECO:0000256" key="7">
    <source>
        <dbReference type="ARBA" id="ARBA00023180"/>
    </source>
</evidence>
<dbReference type="AlphaFoldDB" id="A0A0F7TTQ3"/>
<dbReference type="GO" id="GO:0030245">
    <property type="term" value="P:cellulose catabolic process"/>
    <property type="evidence" value="ECO:0007669"/>
    <property type="project" value="UniProtKB-UniPathway"/>
</dbReference>
<name>A0A0F7TTQ3_PENBI</name>
<dbReference type="InterPro" id="IPR002772">
    <property type="entry name" value="Glyco_hydro_3_C"/>
</dbReference>
<evidence type="ECO:0000256" key="8">
    <source>
        <dbReference type="ARBA" id="ARBA00023277"/>
    </source>
</evidence>
<evidence type="ECO:0000256" key="2">
    <source>
        <dbReference type="ARBA" id="ARBA00004987"/>
    </source>
</evidence>
<evidence type="ECO:0000313" key="13">
    <source>
        <dbReference type="Proteomes" id="UP000042958"/>
    </source>
</evidence>
<dbReference type="PRINTS" id="PR00133">
    <property type="entry name" value="GLHYDRLASE3"/>
</dbReference>
<dbReference type="Gene3D" id="2.60.120.260">
    <property type="entry name" value="Galactose-binding domain-like"/>
    <property type="match status" value="1"/>
</dbReference>
<comment type="catalytic activity">
    <reaction evidence="1">
        <text>Hydrolysis of terminal, non-reducing beta-D-glucosyl residues with release of beta-D-glucose.</text>
        <dbReference type="EC" id="3.2.1.21"/>
    </reaction>
</comment>
<comment type="pathway">
    <text evidence="2">Glycan metabolism; cellulose degradation.</text>
</comment>
<dbReference type="InterPro" id="IPR026891">
    <property type="entry name" value="Fn3-like"/>
</dbReference>
<evidence type="ECO:0000256" key="9">
    <source>
        <dbReference type="ARBA" id="ARBA00023295"/>
    </source>
</evidence>
<dbReference type="Gene3D" id="3.40.50.1700">
    <property type="entry name" value="Glycoside hydrolase family 3 C-terminal domain"/>
    <property type="match status" value="1"/>
</dbReference>
<dbReference type="Pfam" id="PF14310">
    <property type="entry name" value="Fn3-like"/>
    <property type="match status" value="1"/>
</dbReference>
<dbReference type="InterPro" id="IPR037524">
    <property type="entry name" value="PA14/GLEYA"/>
</dbReference>
<dbReference type="PROSITE" id="PS51820">
    <property type="entry name" value="PA14"/>
    <property type="match status" value="1"/>
</dbReference>
<dbReference type="EC" id="3.2.1.21" evidence="4"/>
<comment type="similarity">
    <text evidence="3">Belongs to the glycosyl hydrolase 3 family.</text>
</comment>
<evidence type="ECO:0000256" key="4">
    <source>
        <dbReference type="ARBA" id="ARBA00012744"/>
    </source>
</evidence>
<keyword evidence="9" id="KW-0326">Glycosidase</keyword>
<dbReference type="OrthoDB" id="47059at2759"/>